<organism evidence="1 2">
    <name type="scientific">Chaenocephalus aceratus</name>
    <name type="common">Blackfin icefish</name>
    <name type="synonym">Chaenichthys aceratus</name>
    <dbReference type="NCBI Taxonomy" id="36190"/>
    <lineage>
        <taxon>Eukaryota</taxon>
        <taxon>Metazoa</taxon>
        <taxon>Chordata</taxon>
        <taxon>Craniata</taxon>
        <taxon>Vertebrata</taxon>
        <taxon>Euteleostomi</taxon>
        <taxon>Actinopterygii</taxon>
        <taxon>Neopterygii</taxon>
        <taxon>Teleostei</taxon>
        <taxon>Neoteleostei</taxon>
        <taxon>Acanthomorphata</taxon>
        <taxon>Eupercaria</taxon>
        <taxon>Perciformes</taxon>
        <taxon>Notothenioidei</taxon>
        <taxon>Channichthyidae</taxon>
        <taxon>Chaenocephalus</taxon>
    </lineage>
</organism>
<evidence type="ECO:0000313" key="2">
    <source>
        <dbReference type="Proteomes" id="UP001057452"/>
    </source>
</evidence>
<dbReference type="EMBL" id="CM043790">
    <property type="protein sequence ID" value="KAI4825420.1"/>
    <property type="molecule type" value="Genomic_DNA"/>
</dbReference>
<proteinExistence type="predicted"/>
<dbReference type="Proteomes" id="UP001057452">
    <property type="component" value="Chromosome 6"/>
</dbReference>
<gene>
    <name evidence="1" type="ORF">KUCAC02_021100</name>
</gene>
<sequence length="203" mass="22955">METVFAFINVLAPFHAPASLHFKDKRQQVISSKRGDFQFIPPQEQNLKSAPQHKLLFLSPHDSSPLIRGAHYLAKRAERLAQEVLHPYIYKVCKPYGRGNNICCDERRKASSAIDAAGRDAVFPSVYSPTFSYLKRLGMDFSRTMEPSLCARSPIPHIHSDDRTHPSVLSLHAESESLRSHCSALSVEAWGLRLRKRSACSWQ</sequence>
<reference evidence="1" key="1">
    <citation type="submission" date="2022-05" db="EMBL/GenBank/DDBJ databases">
        <title>Chromosome-level genome of Chaenocephalus aceratus.</title>
        <authorList>
            <person name="Park H."/>
        </authorList>
    </citation>
    <scope>NUCLEOTIDE SEQUENCE</scope>
    <source>
        <strain evidence="1">KU_202001</strain>
    </source>
</reference>
<comment type="caution">
    <text evidence="1">The sequence shown here is derived from an EMBL/GenBank/DDBJ whole genome shotgun (WGS) entry which is preliminary data.</text>
</comment>
<keyword evidence="2" id="KW-1185">Reference proteome</keyword>
<name>A0ACB9XEJ7_CHAAC</name>
<evidence type="ECO:0000313" key="1">
    <source>
        <dbReference type="EMBL" id="KAI4825420.1"/>
    </source>
</evidence>
<protein>
    <submittedName>
        <fullName evidence="1">Uncharacterized protein</fullName>
    </submittedName>
</protein>
<accession>A0ACB9XEJ7</accession>